<dbReference type="InterPro" id="IPR027939">
    <property type="entry name" value="NMT1/THI5"/>
</dbReference>
<name>A0A1Q5Q3E3_9ACTO</name>
<dbReference type="Pfam" id="PF09084">
    <property type="entry name" value="NMT1"/>
    <property type="match status" value="1"/>
</dbReference>
<proteinExistence type="predicted"/>
<comment type="caution">
    <text evidence="2">The sequence shown here is derived from an EMBL/GenBank/DDBJ whole genome shotgun (WGS) entry which is preliminary data.</text>
</comment>
<sequence>MVALSTLLAACSAPIESPPRAGESTIPAATQGGKPDELTVGLTYIPDIQFAPFYVADKRGYFTDENLAVTLRHHGAGESLFGALAAGDEDIVNAGADEMVQARSQGVGVTAFAQMYQHYPVVLITPESSGITSLKDLKGKRIGVPGPFGENWFALLALLEQEGLSQSDVTIENIGYTSQAALLTEKVDAVMGFTNSDVVNFKAAGIKVRTFAINDNPLKSIALGATDAAIKERPEVLARFRKALARAMSDIKADPAAAVTDSFDYLPKVAGANKIKQAEDVLRETAALYGDEPLAIEPDAWPAMADFLQRHGLLGGNVDPVQAVNNLSGNKNKAD</sequence>
<evidence type="ECO:0000259" key="1">
    <source>
        <dbReference type="SMART" id="SM00062"/>
    </source>
</evidence>
<dbReference type="Gene3D" id="3.40.190.10">
    <property type="entry name" value="Periplasmic binding protein-like II"/>
    <property type="match status" value="2"/>
</dbReference>
<dbReference type="Proteomes" id="UP000185628">
    <property type="component" value="Unassembled WGS sequence"/>
</dbReference>
<dbReference type="PANTHER" id="PTHR31528:SF15">
    <property type="entry name" value="RIBOFLAVIN-BINDING PROTEIN RIBY"/>
    <property type="match status" value="1"/>
</dbReference>
<dbReference type="SUPFAM" id="SSF53850">
    <property type="entry name" value="Periplasmic binding protein-like II"/>
    <property type="match status" value="1"/>
</dbReference>
<dbReference type="SMART" id="SM00062">
    <property type="entry name" value="PBPb"/>
    <property type="match status" value="1"/>
</dbReference>
<organism evidence="2 3">
    <name type="scientific">Bowdeniella nasicola</name>
    <dbReference type="NCBI Taxonomy" id="208480"/>
    <lineage>
        <taxon>Bacteria</taxon>
        <taxon>Bacillati</taxon>
        <taxon>Actinomycetota</taxon>
        <taxon>Actinomycetes</taxon>
        <taxon>Actinomycetales</taxon>
        <taxon>Actinomycetaceae</taxon>
        <taxon>Bowdeniella</taxon>
    </lineage>
</organism>
<accession>A0A1Q5Q3E3</accession>
<dbReference type="AlphaFoldDB" id="A0A1Q5Q3E3"/>
<dbReference type="GO" id="GO:0009228">
    <property type="term" value="P:thiamine biosynthetic process"/>
    <property type="evidence" value="ECO:0007669"/>
    <property type="project" value="InterPro"/>
</dbReference>
<evidence type="ECO:0000313" key="2">
    <source>
        <dbReference type="EMBL" id="OKL54317.1"/>
    </source>
</evidence>
<feature type="domain" description="Solute-binding protein family 3/N-terminal" evidence="1">
    <location>
        <begin position="37"/>
        <end position="254"/>
    </location>
</feature>
<dbReference type="PANTHER" id="PTHR31528">
    <property type="entry name" value="4-AMINO-5-HYDROXYMETHYL-2-METHYLPYRIMIDINE PHOSPHATE SYNTHASE THI11-RELATED"/>
    <property type="match status" value="1"/>
</dbReference>
<dbReference type="EMBL" id="MQVR01000020">
    <property type="protein sequence ID" value="OKL54317.1"/>
    <property type="molecule type" value="Genomic_DNA"/>
</dbReference>
<dbReference type="InterPro" id="IPR001638">
    <property type="entry name" value="Solute-binding_3/MltF_N"/>
</dbReference>
<keyword evidence="3" id="KW-1185">Reference proteome</keyword>
<evidence type="ECO:0000313" key="3">
    <source>
        <dbReference type="Proteomes" id="UP000185628"/>
    </source>
</evidence>
<reference evidence="3" key="1">
    <citation type="submission" date="2016-12" db="EMBL/GenBank/DDBJ databases">
        <authorList>
            <person name="Meng X."/>
        </authorList>
    </citation>
    <scope>NUCLEOTIDE SEQUENCE [LARGE SCALE GENOMIC DNA]</scope>
    <source>
        <strain evidence="3">DSM 19116</strain>
    </source>
</reference>
<dbReference type="InterPro" id="IPR015168">
    <property type="entry name" value="SsuA/THI5"/>
</dbReference>
<gene>
    <name evidence="2" type="ORF">BSZ39_04820</name>
</gene>
<protein>
    <recommendedName>
        <fullName evidence="1">Solute-binding protein family 3/N-terminal domain-containing protein</fullName>
    </recommendedName>
</protein>